<dbReference type="PANTHER" id="PTHR12815:SF47">
    <property type="entry name" value="TRANSLOCATION AND ASSEMBLY MODULE SUBUNIT TAMA"/>
    <property type="match status" value="1"/>
</dbReference>
<dbReference type="PROSITE" id="PS51779">
    <property type="entry name" value="POTRA"/>
    <property type="match status" value="1"/>
</dbReference>
<reference evidence="9 10" key="1">
    <citation type="submission" date="2018-01" db="EMBL/GenBank/DDBJ databases">
        <authorList>
            <person name="Fu G.-Y."/>
        </authorList>
    </citation>
    <scope>NUCLEOTIDE SEQUENCE [LARGE SCALE GENOMIC DNA]</scope>
    <source>
        <strain evidence="9 10">SY39</strain>
    </source>
</reference>
<feature type="chain" id="PRO_5014455543" description="POTRA domain-containing protein" evidence="7">
    <location>
        <begin position="28"/>
        <end position="589"/>
    </location>
</feature>
<dbReference type="InterPro" id="IPR034746">
    <property type="entry name" value="POTRA"/>
</dbReference>
<dbReference type="GO" id="GO:0019867">
    <property type="term" value="C:outer membrane"/>
    <property type="evidence" value="ECO:0007669"/>
    <property type="project" value="InterPro"/>
</dbReference>
<evidence type="ECO:0000256" key="4">
    <source>
        <dbReference type="ARBA" id="ARBA00022729"/>
    </source>
</evidence>
<dbReference type="KEGG" id="atw:C0099_03730"/>
<feature type="domain" description="POTRA" evidence="8">
    <location>
        <begin position="207"/>
        <end position="281"/>
    </location>
</feature>
<feature type="signal peptide" evidence="7">
    <location>
        <begin position="1"/>
        <end position="27"/>
    </location>
</feature>
<dbReference type="AlphaFoldDB" id="A0A2I6S4E8"/>
<proteinExistence type="predicted"/>
<keyword evidence="4 7" id="KW-0732">Signal</keyword>
<protein>
    <recommendedName>
        <fullName evidence="8">POTRA domain-containing protein</fullName>
    </recommendedName>
</protein>
<dbReference type="Gene3D" id="3.10.20.310">
    <property type="entry name" value="membrane protein fhac"/>
    <property type="match status" value="2"/>
</dbReference>
<dbReference type="OrthoDB" id="9769707at2"/>
<keyword evidence="3" id="KW-0812">Transmembrane</keyword>
<evidence type="ECO:0000313" key="10">
    <source>
        <dbReference type="Proteomes" id="UP000242205"/>
    </source>
</evidence>
<dbReference type="PANTHER" id="PTHR12815">
    <property type="entry name" value="SORTING AND ASSEMBLY MACHINERY SAMM50 PROTEIN FAMILY MEMBER"/>
    <property type="match status" value="1"/>
</dbReference>
<sequence length="589" mass="64911">MSAMRVHPVFLRCLAVALILAASGAVAQPAPGDQAPLQVTLEAPEGVRALLQRHLRILRVEQAAPERTADRVALLRRTRRDVEQLLATEGYFSPAVRFERDHEVRWRIEVDPGVQATIDEVELEFAGDLAGDGPDRAARRDSLRSAWPLRAGQPFRQSAWDGAKQQLLYSVSVRDYAAARIADSRAAVDPATASVRLHVTVDSGPPFRIGELRVSGIERLPPELVERYSTLEPGERFDQDRLLAFQSELQAVPQFASVVVDIPRDPALADAVPVDVRIVEAQTRQLGFGAGFSTNTGARVEATWRDVNFLDRAWELNTGLRIEQRRQTLYADVFLPPASGGYRDSFGAVIESSDIEGLQQSRYAFGAVRSHVRGDIETALALRYQRETLDPKGGEETRTTALTANWSWTQRKVDDMLDPRSGYVLHGEIGGGAKAVLSDQDFLRLYGRAVRYQPVGMRDVFILRGELGATLADSRDGIPLNFLFRTGGAQSVRGYAYQSLGVREGAATLGGRYMAAVSAEYVHWFREQWGVASFVDVGDAADSREDFDPKLGVGVGARWRSPAGPIALDLAWGHDERDLRVHFAVAVAF</sequence>
<evidence type="ECO:0000256" key="2">
    <source>
        <dbReference type="ARBA" id="ARBA00022452"/>
    </source>
</evidence>
<evidence type="ECO:0000256" key="7">
    <source>
        <dbReference type="SAM" id="SignalP"/>
    </source>
</evidence>
<evidence type="ECO:0000256" key="5">
    <source>
        <dbReference type="ARBA" id="ARBA00023136"/>
    </source>
</evidence>
<dbReference type="InterPro" id="IPR000184">
    <property type="entry name" value="Bac_surfAg_D15"/>
</dbReference>
<evidence type="ECO:0000259" key="8">
    <source>
        <dbReference type="PROSITE" id="PS51779"/>
    </source>
</evidence>
<organism evidence="9 10">
    <name type="scientific">Pseudazoarcus pumilus</name>
    <dbReference type="NCBI Taxonomy" id="2067960"/>
    <lineage>
        <taxon>Bacteria</taxon>
        <taxon>Pseudomonadati</taxon>
        <taxon>Pseudomonadota</taxon>
        <taxon>Betaproteobacteria</taxon>
        <taxon>Rhodocyclales</taxon>
        <taxon>Zoogloeaceae</taxon>
        <taxon>Pseudazoarcus</taxon>
    </lineage>
</organism>
<evidence type="ECO:0000313" key="9">
    <source>
        <dbReference type="EMBL" id="AUN94129.1"/>
    </source>
</evidence>
<dbReference type="InterPro" id="IPR039910">
    <property type="entry name" value="D15-like"/>
</dbReference>
<keyword evidence="6" id="KW-0998">Cell outer membrane</keyword>
<evidence type="ECO:0000256" key="6">
    <source>
        <dbReference type="ARBA" id="ARBA00023237"/>
    </source>
</evidence>
<comment type="subcellular location">
    <subcellularLocation>
        <location evidence="1">Membrane</location>
    </subcellularLocation>
</comment>
<keyword evidence="10" id="KW-1185">Reference proteome</keyword>
<dbReference type="EMBL" id="CP025682">
    <property type="protein sequence ID" value="AUN94129.1"/>
    <property type="molecule type" value="Genomic_DNA"/>
</dbReference>
<name>A0A2I6S4E8_9RHOO</name>
<accession>A0A2I6S4E8</accession>
<dbReference type="Proteomes" id="UP000242205">
    <property type="component" value="Chromosome"/>
</dbReference>
<keyword evidence="2" id="KW-1134">Transmembrane beta strand</keyword>
<dbReference type="Pfam" id="PF01103">
    <property type="entry name" value="Omp85"/>
    <property type="match status" value="1"/>
</dbReference>
<evidence type="ECO:0000256" key="3">
    <source>
        <dbReference type="ARBA" id="ARBA00022692"/>
    </source>
</evidence>
<keyword evidence="5" id="KW-0472">Membrane</keyword>
<dbReference type="Gene3D" id="2.40.160.50">
    <property type="entry name" value="membrane protein fhac: a member of the omp85/tpsb transporter family"/>
    <property type="match status" value="1"/>
</dbReference>
<evidence type="ECO:0000256" key="1">
    <source>
        <dbReference type="ARBA" id="ARBA00004370"/>
    </source>
</evidence>
<gene>
    <name evidence="9" type="ORF">C0099_03730</name>
</gene>